<sequence>MTALHLDAWFNNLKDSCPNWIAKMQAY</sequence>
<reference evidence="1" key="1">
    <citation type="submission" date="2018-02" db="EMBL/GenBank/DDBJ databases">
        <title>Rhizophora mucronata_Transcriptome.</title>
        <authorList>
            <person name="Meera S.P."/>
            <person name="Sreeshan A."/>
            <person name="Augustine A."/>
        </authorList>
    </citation>
    <scope>NUCLEOTIDE SEQUENCE</scope>
    <source>
        <tissue evidence="1">Leaf</tissue>
    </source>
</reference>
<name>A0A2P2R103_RHIMU</name>
<evidence type="ECO:0000313" key="1">
    <source>
        <dbReference type="EMBL" id="MBX72926.1"/>
    </source>
</evidence>
<dbReference type="AlphaFoldDB" id="A0A2P2R103"/>
<accession>A0A2P2R103</accession>
<proteinExistence type="predicted"/>
<protein>
    <submittedName>
        <fullName evidence="1">Uncharacterized protein</fullName>
    </submittedName>
</protein>
<dbReference type="EMBL" id="GGEC01092442">
    <property type="protein sequence ID" value="MBX72926.1"/>
    <property type="molecule type" value="Transcribed_RNA"/>
</dbReference>
<organism evidence="1">
    <name type="scientific">Rhizophora mucronata</name>
    <name type="common">Asiatic mangrove</name>
    <dbReference type="NCBI Taxonomy" id="61149"/>
    <lineage>
        <taxon>Eukaryota</taxon>
        <taxon>Viridiplantae</taxon>
        <taxon>Streptophyta</taxon>
        <taxon>Embryophyta</taxon>
        <taxon>Tracheophyta</taxon>
        <taxon>Spermatophyta</taxon>
        <taxon>Magnoliopsida</taxon>
        <taxon>eudicotyledons</taxon>
        <taxon>Gunneridae</taxon>
        <taxon>Pentapetalae</taxon>
        <taxon>rosids</taxon>
        <taxon>fabids</taxon>
        <taxon>Malpighiales</taxon>
        <taxon>Rhizophoraceae</taxon>
        <taxon>Rhizophora</taxon>
    </lineage>
</organism>